<reference evidence="1 2" key="1">
    <citation type="submission" date="2020-08" db="EMBL/GenBank/DDBJ databases">
        <title>Genome public.</title>
        <authorList>
            <person name="Liu C."/>
            <person name="Sun Q."/>
        </authorList>
    </citation>
    <scope>NUCLEOTIDE SEQUENCE [LARGE SCALE GENOMIC DNA]</scope>
    <source>
        <strain evidence="1 2">BX17</strain>
    </source>
</reference>
<evidence type="ECO:0000313" key="2">
    <source>
        <dbReference type="Proteomes" id="UP000652847"/>
    </source>
</evidence>
<name>A0A8I0ABN0_9FIRM</name>
<accession>A0A8I0ABN0</accession>
<evidence type="ECO:0000313" key="1">
    <source>
        <dbReference type="EMBL" id="MBC5652284.1"/>
    </source>
</evidence>
<protein>
    <submittedName>
        <fullName evidence="1">Uncharacterized protein</fullName>
    </submittedName>
</protein>
<dbReference type="EMBL" id="JACOOT010000033">
    <property type="protein sequence ID" value="MBC5652284.1"/>
    <property type="molecule type" value="Genomic_DNA"/>
</dbReference>
<gene>
    <name evidence="1" type="ORF">H8S54_14545</name>
</gene>
<sequence length="300" mass="34872">MKRILLNNALEAWESAISYADDIMNGMTTLKYRKNFVASLHNATELFIKQRMLDTGDHSVCEKIRANHDPDRKLQDAFNAATDLNEFFLNLLPTDAEKCHSANYSFICKKTDNLFSTYYEENLQDKKIVNTALATLKDLRNDETHFFIDKWTFLKESEFVQLYNFMIVFCKILQEYDLLPFWGIPSGEYEKLDFDKDELKSFCYKDALTSSDLFKEISDVLEDGVDLSCGEDSAFSVSQAIMQCIYQSQPKREIEFDKLWALVETAMHYEMIFISNIKVEETEDGIVEKQCSYLNVDKGK</sequence>
<keyword evidence="2" id="KW-1185">Reference proteome</keyword>
<dbReference type="RefSeq" id="WP_186901727.1">
    <property type="nucleotide sequence ID" value="NZ_JACOOT010000033.1"/>
</dbReference>
<dbReference type="AlphaFoldDB" id="A0A8I0ABN0"/>
<organism evidence="1 2">
    <name type="scientific">Blautia segnis</name>
    <dbReference type="NCBI Taxonomy" id="2763030"/>
    <lineage>
        <taxon>Bacteria</taxon>
        <taxon>Bacillati</taxon>
        <taxon>Bacillota</taxon>
        <taxon>Clostridia</taxon>
        <taxon>Lachnospirales</taxon>
        <taxon>Lachnospiraceae</taxon>
        <taxon>Blautia</taxon>
    </lineage>
</organism>
<dbReference type="Proteomes" id="UP000652847">
    <property type="component" value="Unassembled WGS sequence"/>
</dbReference>
<proteinExistence type="predicted"/>
<comment type="caution">
    <text evidence="1">The sequence shown here is derived from an EMBL/GenBank/DDBJ whole genome shotgun (WGS) entry which is preliminary data.</text>
</comment>